<dbReference type="EMBL" id="JAUKVY010000020">
    <property type="protein sequence ID" value="MDO1535517.1"/>
    <property type="molecule type" value="Genomic_DNA"/>
</dbReference>
<feature type="transmembrane region" description="Helical" evidence="2">
    <location>
        <begin position="33"/>
        <end position="50"/>
    </location>
</feature>
<evidence type="ECO:0000313" key="4">
    <source>
        <dbReference type="Proteomes" id="UP001169027"/>
    </source>
</evidence>
<sequence length="172" mass="19389">MERIFWIALWLVCGMLAAYEIGLRDTALESDPALAVLYGAAGTLGLWMMVRRAVRARRPARLVPPLALSLAGPAAIAWLIRQGKPAPEWIDTLFGASSFLAFSACVIVVGMIIAWRRRESDRDRRQREMRESARRRLEERPSSGPMQEFADELEYPPAVDEAELLPARIVKR</sequence>
<keyword evidence="2" id="KW-0812">Transmembrane</keyword>
<reference evidence="3" key="1">
    <citation type="submission" date="2023-06" db="EMBL/GenBank/DDBJ databases">
        <authorList>
            <person name="Jiang Y."/>
            <person name="Liu Q."/>
        </authorList>
    </citation>
    <scope>NUCLEOTIDE SEQUENCE</scope>
    <source>
        <strain evidence="3">CGMCC 1.12090</strain>
    </source>
</reference>
<dbReference type="Proteomes" id="UP001169027">
    <property type="component" value="Unassembled WGS sequence"/>
</dbReference>
<protein>
    <recommendedName>
        <fullName evidence="5">Transmembrane protein</fullName>
    </recommendedName>
</protein>
<evidence type="ECO:0000313" key="3">
    <source>
        <dbReference type="EMBL" id="MDO1535517.1"/>
    </source>
</evidence>
<evidence type="ECO:0000256" key="1">
    <source>
        <dbReference type="SAM" id="MobiDB-lite"/>
    </source>
</evidence>
<keyword evidence="4" id="KW-1185">Reference proteome</keyword>
<keyword evidence="2" id="KW-0472">Membrane</keyword>
<feature type="region of interest" description="Disordered" evidence="1">
    <location>
        <begin position="124"/>
        <end position="152"/>
    </location>
</feature>
<organism evidence="3 4">
    <name type="scientific">Variovorax ginsengisoli</name>
    <dbReference type="NCBI Taxonomy" id="363844"/>
    <lineage>
        <taxon>Bacteria</taxon>
        <taxon>Pseudomonadati</taxon>
        <taxon>Pseudomonadota</taxon>
        <taxon>Betaproteobacteria</taxon>
        <taxon>Burkholderiales</taxon>
        <taxon>Comamonadaceae</taxon>
        <taxon>Variovorax</taxon>
    </lineage>
</organism>
<evidence type="ECO:0000256" key="2">
    <source>
        <dbReference type="SAM" id="Phobius"/>
    </source>
</evidence>
<feature type="compositionally biased region" description="Basic and acidic residues" evidence="1">
    <location>
        <begin position="124"/>
        <end position="141"/>
    </location>
</feature>
<feature type="transmembrane region" description="Helical" evidence="2">
    <location>
        <begin position="62"/>
        <end position="80"/>
    </location>
</feature>
<dbReference type="RefSeq" id="WP_301813248.1">
    <property type="nucleotide sequence ID" value="NZ_JAUJZH010000020.1"/>
</dbReference>
<keyword evidence="2" id="KW-1133">Transmembrane helix</keyword>
<name>A0ABT8SBE1_9BURK</name>
<feature type="transmembrane region" description="Helical" evidence="2">
    <location>
        <begin position="92"/>
        <end position="115"/>
    </location>
</feature>
<comment type="caution">
    <text evidence="3">The sequence shown here is derived from an EMBL/GenBank/DDBJ whole genome shotgun (WGS) entry which is preliminary data.</text>
</comment>
<evidence type="ECO:0008006" key="5">
    <source>
        <dbReference type="Google" id="ProtNLM"/>
    </source>
</evidence>
<gene>
    <name evidence="3" type="ORF">Q2T77_24840</name>
</gene>
<accession>A0ABT8SBE1</accession>
<proteinExistence type="predicted"/>